<feature type="region of interest" description="Disordered" evidence="1">
    <location>
        <begin position="495"/>
        <end position="516"/>
    </location>
</feature>
<feature type="region of interest" description="Disordered" evidence="1">
    <location>
        <begin position="64"/>
        <end position="84"/>
    </location>
</feature>
<accession>A0A7S1SII1</accession>
<reference evidence="2" key="1">
    <citation type="submission" date="2021-01" db="EMBL/GenBank/DDBJ databases">
        <authorList>
            <person name="Corre E."/>
            <person name="Pelletier E."/>
            <person name="Niang G."/>
            <person name="Scheremetjew M."/>
            <person name="Finn R."/>
            <person name="Kale V."/>
            <person name="Holt S."/>
            <person name="Cochrane G."/>
            <person name="Meng A."/>
            <person name="Brown T."/>
            <person name="Cohen L."/>
        </authorList>
    </citation>
    <scope>NUCLEOTIDE SEQUENCE</scope>
    <source>
        <strain evidence="2">OF101</strain>
    </source>
</reference>
<feature type="region of interest" description="Disordered" evidence="1">
    <location>
        <begin position="1"/>
        <end position="49"/>
    </location>
</feature>
<name>A0A7S1SII1_ALECA</name>
<dbReference type="EMBL" id="HBGE01118255">
    <property type="protein sequence ID" value="CAD9193811.1"/>
    <property type="molecule type" value="Transcribed_RNA"/>
</dbReference>
<sequence>MARGMGSAATQACEDSLSPAAASVEAAGAAADRLSSAAHERVGAGGRRDVAELRRLATSEAQLLERLRESEAREEESRREGRELRQQLEELQRQLEQRQAVEVELLERVRMHQEAHRGLEDDLLKARAAQQKAEEANQRLEEGCLEASAARRKAEAELQEERTARLSTEALAKELQAKVEVFKQEMLGATDRRPKSISELPPGIEEQLDQMRQQLEAAVCAVKLQRETATPHGGSEGALHECTDAAPEEELESTEVQLMGEWVSVPSSWGPAVTDPPPSTGSALKCGGPSATSLESTGSGSTTSNPPAGPRRTPVKGPGGSHGSQRSPRSLEVAAELPAPAPGHDVTATPTRMRSQGEDILCSPGSDGAGMGLISMRDLCEIKALKKPPPPIRMLMEVCCLLFGIEPTKHLDERTAKGWRIDYWEPARRSLLSDPFFLSKLRTYDEELSPAQRAKIRKYFQDPEFTAARVRKCSKAAYELYVWVSRVMARQMDSCSPRKSASGPPVAASARSSASM</sequence>
<dbReference type="InterPro" id="IPR026983">
    <property type="entry name" value="DHC"/>
</dbReference>
<dbReference type="GO" id="GO:0097729">
    <property type="term" value="C:9+2 motile cilium"/>
    <property type="evidence" value="ECO:0007669"/>
    <property type="project" value="TreeGrafter"/>
</dbReference>
<gene>
    <name evidence="2" type="ORF">ACAT0790_LOCUS70588</name>
</gene>
<dbReference type="GO" id="GO:0008569">
    <property type="term" value="F:minus-end-directed microtubule motor activity"/>
    <property type="evidence" value="ECO:0007669"/>
    <property type="project" value="TreeGrafter"/>
</dbReference>
<dbReference type="Gene3D" id="1.20.920.60">
    <property type="match status" value="1"/>
</dbReference>
<feature type="compositionally biased region" description="Low complexity" evidence="1">
    <location>
        <begin position="290"/>
        <end position="304"/>
    </location>
</feature>
<feature type="compositionally biased region" description="Basic and acidic residues" evidence="1">
    <location>
        <begin position="38"/>
        <end position="49"/>
    </location>
</feature>
<dbReference type="AlphaFoldDB" id="A0A7S1SII1"/>
<feature type="compositionally biased region" description="Low complexity" evidence="1">
    <location>
        <begin position="500"/>
        <end position="516"/>
    </location>
</feature>
<feature type="compositionally biased region" description="Low complexity" evidence="1">
    <location>
        <begin position="20"/>
        <end position="37"/>
    </location>
</feature>
<dbReference type="GO" id="GO:0045505">
    <property type="term" value="F:dynein intermediate chain binding"/>
    <property type="evidence" value="ECO:0007669"/>
    <property type="project" value="InterPro"/>
</dbReference>
<dbReference type="GO" id="GO:0051959">
    <property type="term" value="F:dynein light intermediate chain binding"/>
    <property type="evidence" value="ECO:0007669"/>
    <property type="project" value="InterPro"/>
</dbReference>
<feature type="region of interest" description="Disordered" evidence="1">
    <location>
        <begin position="267"/>
        <end position="359"/>
    </location>
</feature>
<organism evidence="2">
    <name type="scientific">Alexandrium catenella</name>
    <name type="common">Red tide dinoflagellate</name>
    <name type="synonym">Gonyaulax catenella</name>
    <dbReference type="NCBI Taxonomy" id="2925"/>
    <lineage>
        <taxon>Eukaryota</taxon>
        <taxon>Sar</taxon>
        <taxon>Alveolata</taxon>
        <taxon>Dinophyceae</taxon>
        <taxon>Gonyaulacales</taxon>
        <taxon>Pyrocystaceae</taxon>
        <taxon>Alexandrium</taxon>
    </lineage>
</organism>
<dbReference type="GO" id="GO:0060294">
    <property type="term" value="P:cilium movement involved in cell motility"/>
    <property type="evidence" value="ECO:0007669"/>
    <property type="project" value="TreeGrafter"/>
</dbReference>
<dbReference type="PANTHER" id="PTHR10676">
    <property type="entry name" value="DYNEIN HEAVY CHAIN FAMILY PROTEIN"/>
    <property type="match status" value="1"/>
</dbReference>
<evidence type="ECO:0000313" key="2">
    <source>
        <dbReference type="EMBL" id="CAD9193811.1"/>
    </source>
</evidence>
<proteinExistence type="predicted"/>
<protein>
    <submittedName>
        <fullName evidence="2">Uncharacterized protein</fullName>
    </submittedName>
</protein>
<evidence type="ECO:0000256" key="1">
    <source>
        <dbReference type="SAM" id="MobiDB-lite"/>
    </source>
</evidence>
<dbReference type="GO" id="GO:0030286">
    <property type="term" value="C:dynein complex"/>
    <property type="evidence" value="ECO:0007669"/>
    <property type="project" value="InterPro"/>
</dbReference>